<feature type="compositionally biased region" description="Basic and acidic residues" evidence="2">
    <location>
        <begin position="1"/>
        <end position="18"/>
    </location>
</feature>
<gene>
    <name evidence="5" type="ORF">V5799_015136</name>
</gene>
<dbReference type="PROSITE" id="PS51885">
    <property type="entry name" value="NEPRILYSIN"/>
    <property type="match status" value="1"/>
</dbReference>
<dbReference type="GO" id="GO:0004222">
    <property type="term" value="F:metalloendopeptidase activity"/>
    <property type="evidence" value="ECO:0007669"/>
    <property type="project" value="InterPro"/>
</dbReference>
<proteinExistence type="inferred from homology"/>
<dbReference type="Pfam" id="PF05649">
    <property type="entry name" value="Peptidase_M13_N"/>
    <property type="match status" value="1"/>
</dbReference>
<feature type="compositionally biased region" description="Polar residues" evidence="2">
    <location>
        <begin position="151"/>
        <end position="161"/>
    </location>
</feature>
<feature type="domain" description="Peptidase M13 N-terminal" evidence="4">
    <location>
        <begin position="578"/>
        <end position="949"/>
    </location>
</feature>
<dbReference type="PANTHER" id="PTHR11733:SF241">
    <property type="entry name" value="GH26575P-RELATED"/>
    <property type="match status" value="1"/>
</dbReference>
<name>A0AAQ4E106_AMBAM</name>
<sequence>MSKQEGKEADGDKQERRLGPSADPWTSPAASTSSRINVATEGVADAPEDAGVSAPGIRRETCAVVVTEQPHVEYAEAPVAGSIPGGQGPALTSMRMPVSSDGAVSKPTDIDCIILKARPEPCTVPFTQKLLADPAGVPVNGTVRGDRDQVRASSRTTVSSESAAVKPADAITLNVTGEPSAAAFSAKPLDEYAVALAAAAVPGEQEPGPVSSRTTVYSDSAAGKPVDVSTIAVEALHEPCPARVTNKPQAEIAQAPAAGTVQGQEQPWRYPGEVVHWAPTSPAAVKQNESPLAATAAIQPEAPIPKTTGKRGQSDKRGSQRRRGTARDSAAKSPKGTGYPKSVASPQAREDIQATSIATSGATSYATSGAASPAAIAAANAFIVGTGSQKGLLGSRAAASGATSPATITATLAATGAAPSAVASVRQEVLKEGFASKHRDQYAVDAALPSSGTTATREQQCRSEAVPTGVTAGNDPMAQVDYQVAAAATPGPRMNVKTSESQSTKSSELIKRPKCDLTKTEMWITVAFFGACIFLFLFMVFLIGILRQPTINQALCFTEDCDRHAILLTKYLNRTLDPCEDYAAFVCSAWEPAKAHIELARSAIDDLRFAWYKHFIDTLASGSLKISAGRKPLAMYDMCLRKFPYSASQMALIRDILHSQGLSWPEPPAKLQPPLSMFVAFSYKWLMSFWITVYVRHPRPSARRHVFVSPGLYLPILLNHHRSVARSYARYWQQFLILFYPDIVDRPPMDEKHINEIRIMEEDILTRLYQAVKSSRKKPALFSFKDIGARLQNASSNEWVQDFQAGLLLDSSLTADDQIVTDVTFLATVAELLLLYTTKQLNIHITWLIMQYLTIAGDYSVLVRYYGSLETADKLLPMFCAHHVEVVFNVLVSSLGFFSRFTARDREAIDTGFNSLVSAAVDRINNSSWLDNESKIRARKKLSSVRAAIWPPTSLLNNETLEKIYADFPEKEPSYAHYWFKGRKAATAVNMTQGYDEALMLLGNHFPVYADYNYVYNVVKLAMATASPPAFYRNGTKGMLYGGLLFIMAMQLARAIDGEGIQWSANRTADENTILSSFSLQEFHAREKCQHGEGSSSVFPEVPAVEITYAALTASHFRDADQPMGIASDLPERKVFFMTLCYMACASPGAQNVIAADCNKVVRNSDAFAEVYGCRKGSNMNPVKKCSFFN</sequence>
<dbReference type="InterPro" id="IPR008753">
    <property type="entry name" value="Peptidase_M13_N"/>
</dbReference>
<keyword evidence="3" id="KW-0472">Membrane</keyword>
<dbReference type="InterPro" id="IPR042089">
    <property type="entry name" value="Peptidase_M13_dom_2"/>
</dbReference>
<evidence type="ECO:0000256" key="1">
    <source>
        <dbReference type="ARBA" id="ARBA00007357"/>
    </source>
</evidence>
<dbReference type="GO" id="GO:0005886">
    <property type="term" value="C:plasma membrane"/>
    <property type="evidence" value="ECO:0007669"/>
    <property type="project" value="TreeGrafter"/>
</dbReference>
<evidence type="ECO:0000313" key="6">
    <source>
        <dbReference type="Proteomes" id="UP001321473"/>
    </source>
</evidence>
<protein>
    <recommendedName>
        <fullName evidence="4">Peptidase M13 N-terminal domain-containing protein</fullName>
    </recommendedName>
</protein>
<evidence type="ECO:0000256" key="2">
    <source>
        <dbReference type="SAM" id="MobiDB-lite"/>
    </source>
</evidence>
<evidence type="ECO:0000259" key="4">
    <source>
        <dbReference type="Pfam" id="PF05649"/>
    </source>
</evidence>
<keyword evidence="3" id="KW-0812">Transmembrane</keyword>
<feature type="compositionally biased region" description="Polar residues" evidence="2">
    <location>
        <begin position="28"/>
        <end position="37"/>
    </location>
</feature>
<feature type="region of interest" description="Disordered" evidence="2">
    <location>
        <begin position="1"/>
        <end position="55"/>
    </location>
</feature>
<evidence type="ECO:0000256" key="3">
    <source>
        <dbReference type="SAM" id="Phobius"/>
    </source>
</evidence>
<dbReference type="Gene3D" id="1.10.1380.10">
    <property type="entry name" value="Neutral endopeptidase , domain2"/>
    <property type="match status" value="1"/>
</dbReference>
<dbReference type="EMBL" id="JARKHS020024026">
    <property type="protein sequence ID" value="KAK8768396.1"/>
    <property type="molecule type" value="Genomic_DNA"/>
</dbReference>
<keyword evidence="3" id="KW-1133">Transmembrane helix</keyword>
<comment type="caution">
    <text evidence="5">The sequence shown here is derived from an EMBL/GenBank/DDBJ whole genome shotgun (WGS) entry which is preliminary data.</text>
</comment>
<feature type="transmembrane region" description="Helical" evidence="3">
    <location>
        <begin position="522"/>
        <end position="546"/>
    </location>
</feature>
<comment type="similarity">
    <text evidence="1">Belongs to the peptidase M13 family.</text>
</comment>
<dbReference type="SUPFAM" id="SSF55486">
    <property type="entry name" value="Metalloproteases ('zincins'), catalytic domain"/>
    <property type="match status" value="1"/>
</dbReference>
<reference evidence="5 6" key="1">
    <citation type="journal article" date="2023" name="Arcadia Sci">
        <title>De novo assembly of a long-read Amblyomma americanum tick genome.</title>
        <authorList>
            <person name="Chou S."/>
            <person name="Poskanzer K.E."/>
            <person name="Rollins M."/>
            <person name="Thuy-Boun P.S."/>
        </authorList>
    </citation>
    <scope>NUCLEOTIDE SEQUENCE [LARGE SCALE GENOMIC DNA]</scope>
    <source>
        <strain evidence="5">F_SG_1</strain>
        <tissue evidence="5">Salivary glands</tissue>
    </source>
</reference>
<feature type="region of interest" description="Disordered" evidence="2">
    <location>
        <begin position="140"/>
        <end position="161"/>
    </location>
</feature>
<feature type="region of interest" description="Disordered" evidence="2">
    <location>
        <begin position="283"/>
        <end position="349"/>
    </location>
</feature>
<organism evidence="5 6">
    <name type="scientific">Amblyomma americanum</name>
    <name type="common">Lone star tick</name>
    <dbReference type="NCBI Taxonomy" id="6943"/>
    <lineage>
        <taxon>Eukaryota</taxon>
        <taxon>Metazoa</taxon>
        <taxon>Ecdysozoa</taxon>
        <taxon>Arthropoda</taxon>
        <taxon>Chelicerata</taxon>
        <taxon>Arachnida</taxon>
        <taxon>Acari</taxon>
        <taxon>Parasitiformes</taxon>
        <taxon>Ixodida</taxon>
        <taxon>Ixodoidea</taxon>
        <taxon>Ixodidae</taxon>
        <taxon>Amblyomminae</taxon>
        <taxon>Amblyomma</taxon>
    </lineage>
</organism>
<dbReference type="GO" id="GO:0016485">
    <property type="term" value="P:protein processing"/>
    <property type="evidence" value="ECO:0007669"/>
    <property type="project" value="TreeGrafter"/>
</dbReference>
<dbReference type="Gene3D" id="3.40.390.10">
    <property type="entry name" value="Collagenase (Catalytic Domain)"/>
    <property type="match status" value="1"/>
</dbReference>
<dbReference type="InterPro" id="IPR024079">
    <property type="entry name" value="MetalloPept_cat_dom_sf"/>
</dbReference>
<accession>A0AAQ4E106</accession>
<dbReference type="AlphaFoldDB" id="A0AAQ4E106"/>
<keyword evidence="6" id="KW-1185">Reference proteome</keyword>
<dbReference type="PANTHER" id="PTHR11733">
    <property type="entry name" value="ZINC METALLOPROTEASE FAMILY M13 NEPRILYSIN-RELATED"/>
    <property type="match status" value="1"/>
</dbReference>
<dbReference type="InterPro" id="IPR000718">
    <property type="entry name" value="Peptidase_M13"/>
</dbReference>
<dbReference type="Proteomes" id="UP001321473">
    <property type="component" value="Unassembled WGS sequence"/>
</dbReference>
<evidence type="ECO:0000313" key="5">
    <source>
        <dbReference type="EMBL" id="KAK8768396.1"/>
    </source>
</evidence>